<feature type="region of interest" description="Disordered" evidence="1">
    <location>
        <begin position="128"/>
        <end position="217"/>
    </location>
</feature>
<keyword evidence="3" id="KW-1185">Reference proteome</keyword>
<dbReference type="InParanoid" id="A0A3N4L8Y8"/>
<feature type="compositionally biased region" description="Acidic residues" evidence="1">
    <location>
        <begin position="266"/>
        <end position="277"/>
    </location>
</feature>
<name>A0A3N4L8Y8_9PEZI</name>
<feature type="non-terminal residue" evidence="2">
    <location>
        <position position="338"/>
    </location>
</feature>
<dbReference type="Proteomes" id="UP000267821">
    <property type="component" value="Unassembled WGS sequence"/>
</dbReference>
<dbReference type="AlphaFoldDB" id="A0A3N4L8Y8"/>
<reference evidence="2 3" key="1">
    <citation type="journal article" date="2018" name="Nat. Ecol. Evol.">
        <title>Pezizomycetes genomes reveal the molecular basis of ectomycorrhizal truffle lifestyle.</title>
        <authorList>
            <person name="Murat C."/>
            <person name="Payen T."/>
            <person name="Noel B."/>
            <person name="Kuo A."/>
            <person name="Morin E."/>
            <person name="Chen J."/>
            <person name="Kohler A."/>
            <person name="Krizsan K."/>
            <person name="Balestrini R."/>
            <person name="Da Silva C."/>
            <person name="Montanini B."/>
            <person name="Hainaut M."/>
            <person name="Levati E."/>
            <person name="Barry K.W."/>
            <person name="Belfiori B."/>
            <person name="Cichocki N."/>
            <person name="Clum A."/>
            <person name="Dockter R.B."/>
            <person name="Fauchery L."/>
            <person name="Guy J."/>
            <person name="Iotti M."/>
            <person name="Le Tacon F."/>
            <person name="Lindquist E.A."/>
            <person name="Lipzen A."/>
            <person name="Malagnac F."/>
            <person name="Mello A."/>
            <person name="Molinier V."/>
            <person name="Miyauchi S."/>
            <person name="Poulain J."/>
            <person name="Riccioni C."/>
            <person name="Rubini A."/>
            <person name="Sitrit Y."/>
            <person name="Splivallo R."/>
            <person name="Traeger S."/>
            <person name="Wang M."/>
            <person name="Zifcakova L."/>
            <person name="Wipf D."/>
            <person name="Zambonelli A."/>
            <person name="Paolocci F."/>
            <person name="Nowrousian M."/>
            <person name="Ottonello S."/>
            <person name="Baldrian P."/>
            <person name="Spatafora J.W."/>
            <person name="Henrissat B."/>
            <person name="Nagy L.G."/>
            <person name="Aury J.M."/>
            <person name="Wincker P."/>
            <person name="Grigoriev I.V."/>
            <person name="Bonfante P."/>
            <person name="Martin F.M."/>
        </authorList>
    </citation>
    <scope>NUCLEOTIDE SEQUENCE [LARGE SCALE GENOMIC DNA]</scope>
    <source>
        <strain evidence="2 3">ATCC MYA-4762</strain>
    </source>
</reference>
<feature type="compositionally biased region" description="Acidic residues" evidence="1">
    <location>
        <begin position="194"/>
        <end position="208"/>
    </location>
</feature>
<evidence type="ECO:0000313" key="3">
    <source>
        <dbReference type="Proteomes" id="UP000267821"/>
    </source>
</evidence>
<evidence type="ECO:0000313" key="2">
    <source>
        <dbReference type="EMBL" id="RPB17942.1"/>
    </source>
</evidence>
<protein>
    <submittedName>
        <fullName evidence="2">Uncharacterized protein</fullName>
    </submittedName>
</protein>
<organism evidence="2 3">
    <name type="scientific">Terfezia boudieri ATCC MYA-4762</name>
    <dbReference type="NCBI Taxonomy" id="1051890"/>
    <lineage>
        <taxon>Eukaryota</taxon>
        <taxon>Fungi</taxon>
        <taxon>Dikarya</taxon>
        <taxon>Ascomycota</taxon>
        <taxon>Pezizomycotina</taxon>
        <taxon>Pezizomycetes</taxon>
        <taxon>Pezizales</taxon>
        <taxon>Pezizaceae</taxon>
        <taxon>Terfezia</taxon>
    </lineage>
</organism>
<feature type="region of interest" description="Disordered" evidence="1">
    <location>
        <begin position="265"/>
        <end position="338"/>
    </location>
</feature>
<feature type="compositionally biased region" description="Acidic residues" evidence="1">
    <location>
        <begin position="312"/>
        <end position="322"/>
    </location>
</feature>
<sequence length="338" mass="37192">MPPKRKQPDANEDSEDNNHVTRSNHAHAKLVGFFEEDIPENLYGLWKRDVTHIMKQSGIYGPQRAGMDAWTTFLKHTAALPTMAPIGQINYLTNKSISQAVNILAQDIAKKVRSGAIVRDKAVKAAQEAHAAKYPDDPSPPTLGQLLPPLPTVPMDTNTMILDTSSGNPQPKRIRTQETIKGLQRKGVKGKQEDDWDEDEDEDEEADAEELRQTLRGPKHIVGASKGMGYAKLVLKGDKGIVGVGTKRIVRPQGIRTFKKVVNVGEDNEEEEEEEEEAPKNIKTRSGTGSVGRGKGIVRPQGTRTSKKVVIIEEDNEEEEEEAPKTIKTRGGTGSVRG</sequence>
<accession>A0A3N4L8Y8</accession>
<gene>
    <name evidence="2" type="ORF">L211DRAFT_854639</name>
</gene>
<dbReference type="EMBL" id="ML121837">
    <property type="protein sequence ID" value="RPB17942.1"/>
    <property type="molecule type" value="Genomic_DNA"/>
</dbReference>
<feature type="region of interest" description="Disordered" evidence="1">
    <location>
        <begin position="1"/>
        <end position="22"/>
    </location>
</feature>
<dbReference type="OrthoDB" id="5450459at2759"/>
<feature type="compositionally biased region" description="Polar residues" evidence="1">
    <location>
        <begin position="155"/>
        <end position="169"/>
    </location>
</feature>
<evidence type="ECO:0000256" key="1">
    <source>
        <dbReference type="SAM" id="MobiDB-lite"/>
    </source>
</evidence>
<proteinExistence type="predicted"/>